<protein>
    <submittedName>
        <fullName evidence="7">Diguanylate cyclase</fullName>
    </submittedName>
</protein>
<sequence>MTLRKRLLWLFIPLVVLTLLIVNSLSRHLLLSRFDAQDELLLSNEARILAFSLENALTRNLDILRSYAWWDDSYDYAQGIAREKFARRNLDPDSLITLDFDFLIYFDVDGQVIGEQWVPPDMPELFKITAPAASDLASLRQAIIARSGALGLLAHHDNVNQATGQFVLVQGIPLMLIASPISNNQGTAVPLGNVLAGRFLDLQRMGELNEQVNGRLRVLPVERDHPGPWRPLADAIHPGLQHVSIGPRQLLNEQQNRIELLLSDVRNEPQLRLQITRPREVYAQGKASIGVFLRLAIAVALVAILLVYLGLEHWVLSRIQRLHREVSGISGDTPLPRLSDHGHDELGQLAGELNLMLERLAQSEARDRVILDSISDGYFEIDAQGRITSVNRALLKQLGYKAEELIDRSFRDVLSAEDVARAEVQMLQALSDQGTSSFTAPLHRRDGSLVYLETRFSLSRGANGELIGFRGILRDISDQVAYQNQLRDMAYRDPLTGLGNRKALDEQLRAALESASRQQSSLALLFIDLDHFKTVNDRFGHDVGDALLTTISERLRQTLRQPDRFYRIGGDEFIMLLPGTSREAAEKLAQRLLFVLNTPIEVHGKRIDFVTQSIGIALFPEHADNAEALLKAADSAMYQAKQAGRNQASVYRADQAPAGNI</sequence>
<dbReference type="CDD" id="cd00130">
    <property type="entry name" value="PAS"/>
    <property type="match status" value="1"/>
</dbReference>
<keyword evidence="2" id="KW-0812">Transmembrane</keyword>
<keyword evidence="1" id="KW-0418">Kinase</keyword>
<dbReference type="InterPro" id="IPR000700">
    <property type="entry name" value="PAS-assoc_C"/>
</dbReference>
<keyword evidence="1" id="KW-0808">Transferase</keyword>
<dbReference type="InterPro" id="IPR007892">
    <property type="entry name" value="CHASE4"/>
</dbReference>
<dbReference type="InterPro" id="IPR035965">
    <property type="entry name" value="PAS-like_dom_sf"/>
</dbReference>
<reference evidence="7 8" key="1">
    <citation type="submission" date="2021-02" db="EMBL/GenBank/DDBJ databases">
        <authorList>
            <person name="Lee D.-H."/>
        </authorList>
    </citation>
    <scope>NUCLEOTIDE SEQUENCE [LARGE SCALE GENOMIC DNA]</scope>
    <source>
        <strain evidence="7 8">UL073</strain>
    </source>
</reference>
<dbReference type="EMBL" id="JAFEUP010000001">
    <property type="protein sequence ID" value="MBM7060109.1"/>
    <property type="molecule type" value="Genomic_DNA"/>
</dbReference>
<evidence type="ECO:0000259" key="3">
    <source>
        <dbReference type="PROSITE" id="PS50112"/>
    </source>
</evidence>
<keyword evidence="8" id="KW-1185">Reference proteome</keyword>
<dbReference type="PROSITE" id="PS50112">
    <property type="entry name" value="PAS"/>
    <property type="match status" value="1"/>
</dbReference>
<dbReference type="PANTHER" id="PTHR46663:SF4">
    <property type="entry name" value="DIGUANYLATE CYCLASE DGCT-RELATED"/>
    <property type="match status" value="1"/>
</dbReference>
<dbReference type="SUPFAM" id="SSF55073">
    <property type="entry name" value="Nucleotide cyclase"/>
    <property type="match status" value="1"/>
</dbReference>
<dbReference type="SUPFAM" id="SSF55785">
    <property type="entry name" value="PYP-like sensor domain (PAS domain)"/>
    <property type="match status" value="1"/>
</dbReference>
<dbReference type="SMART" id="SM00304">
    <property type="entry name" value="HAMP"/>
    <property type="match status" value="1"/>
</dbReference>
<feature type="domain" description="GGDEF" evidence="6">
    <location>
        <begin position="520"/>
        <end position="653"/>
    </location>
</feature>
<dbReference type="Gene3D" id="3.30.70.270">
    <property type="match status" value="1"/>
</dbReference>
<dbReference type="PROSITE" id="PS50113">
    <property type="entry name" value="PAC"/>
    <property type="match status" value="1"/>
</dbReference>
<dbReference type="Pfam" id="PF00672">
    <property type="entry name" value="HAMP"/>
    <property type="match status" value="1"/>
</dbReference>
<dbReference type="InterPro" id="IPR052163">
    <property type="entry name" value="DGC-Regulatory_Protein"/>
</dbReference>
<dbReference type="InterPro" id="IPR001610">
    <property type="entry name" value="PAC"/>
</dbReference>
<dbReference type="Pfam" id="PF05228">
    <property type="entry name" value="CHASE4"/>
    <property type="match status" value="1"/>
</dbReference>
<dbReference type="SMART" id="SM00086">
    <property type="entry name" value="PAC"/>
    <property type="match status" value="1"/>
</dbReference>
<keyword evidence="2" id="KW-0472">Membrane</keyword>
<accession>A0ABS2IAF5</accession>
<dbReference type="InterPro" id="IPR003660">
    <property type="entry name" value="HAMP_dom"/>
</dbReference>
<evidence type="ECO:0000259" key="6">
    <source>
        <dbReference type="PROSITE" id="PS50887"/>
    </source>
</evidence>
<feature type="domain" description="PAS" evidence="3">
    <location>
        <begin position="363"/>
        <end position="433"/>
    </location>
</feature>
<dbReference type="Pfam" id="PF08448">
    <property type="entry name" value="PAS_4"/>
    <property type="match status" value="1"/>
</dbReference>
<name>A0ABS2IAF5_9GAMM</name>
<dbReference type="InterPro" id="IPR000014">
    <property type="entry name" value="PAS"/>
</dbReference>
<dbReference type="SMART" id="SM00091">
    <property type="entry name" value="PAS"/>
    <property type="match status" value="1"/>
</dbReference>
<keyword evidence="2" id="KW-1133">Transmembrane helix</keyword>
<proteinExistence type="predicted"/>
<dbReference type="InterPro" id="IPR029787">
    <property type="entry name" value="Nucleotide_cyclase"/>
</dbReference>
<feature type="domain" description="HAMP" evidence="5">
    <location>
        <begin position="313"/>
        <end position="365"/>
    </location>
</feature>
<dbReference type="CDD" id="cd01949">
    <property type="entry name" value="GGDEF"/>
    <property type="match status" value="1"/>
</dbReference>
<dbReference type="InterPro" id="IPR043128">
    <property type="entry name" value="Rev_trsase/Diguanyl_cyclase"/>
</dbReference>
<dbReference type="Proteomes" id="UP000717995">
    <property type="component" value="Unassembled WGS sequence"/>
</dbReference>
<organism evidence="7 8">
    <name type="scientific">Zestomonas insulae</name>
    <dbReference type="NCBI Taxonomy" id="2809017"/>
    <lineage>
        <taxon>Bacteria</taxon>
        <taxon>Pseudomonadati</taxon>
        <taxon>Pseudomonadota</taxon>
        <taxon>Gammaproteobacteria</taxon>
        <taxon>Pseudomonadales</taxon>
        <taxon>Pseudomonadaceae</taxon>
        <taxon>Zestomonas</taxon>
    </lineage>
</organism>
<evidence type="ECO:0000256" key="1">
    <source>
        <dbReference type="ARBA" id="ARBA00022777"/>
    </source>
</evidence>
<dbReference type="NCBIfam" id="TIGR00254">
    <property type="entry name" value="GGDEF"/>
    <property type="match status" value="1"/>
</dbReference>
<dbReference type="Gene3D" id="6.10.340.10">
    <property type="match status" value="1"/>
</dbReference>
<dbReference type="PANTHER" id="PTHR46663">
    <property type="entry name" value="DIGUANYLATE CYCLASE DGCT-RELATED"/>
    <property type="match status" value="1"/>
</dbReference>
<dbReference type="Pfam" id="PF00990">
    <property type="entry name" value="GGDEF"/>
    <property type="match status" value="1"/>
</dbReference>
<dbReference type="Gene3D" id="3.30.450.20">
    <property type="entry name" value="PAS domain"/>
    <property type="match status" value="1"/>
</dbReference>
<evidence type="ECO:0000313" key="7">
    <source>
        <dbReference type="EMBL" id="MBM7060109.1"/>
    </source>
</evidence>
<comment type="caution">
    <text evidence="7">The sequence shown here is derived from an EMBL/GenBank/DDBJ whole genome shotgun (WGS) entry which is preliminary data.</text>
</comment>
<dbReference type="PROSITE" id="PS50887">
    <property type="entry name" value="GGDEF"/>
    <property type="match status" value="1"/>
</dbReference>
<feature type="domain" description="PAC" evidence="4">
    <location>
        <begin position="436"/>
        <end position="488"/>
    </location>
</feature>
<dbReference type="InterPro" id="IPR000160">
    <property type="entry name" value="GGDEF_dom"/>
</dbReference>
<evidence type="ECO:0000259" key="4">
    <source>
        <dbReference type="PROSITE" id="PS50113"/>
    </source>
</evidence>
<evidence type="ECO:0000313" key="8">
    <source>
        <dbReference type="Proteomes" id="UP000717995"/>
    </source>
</evidence>
<evidence type="ECO:0000256" key="2">
    <source>
        <dbReference type="SAM" id="Phobius"/>
    </source>
</evidence>
<evidence type="ECO:0000259" key="5">
    <source>
        <dbReference type="PROSITE" id="PS50885"/>
    </source>
</evidence>
<gene>
    <name evidence="7" type="ORF">JQX08_05260</name>
</gene>
<dbReference type="NCBIfam" id="TIGR00229">
    <property type="entry name" value="sensory_box"/>
    <property type="match status" value="1"/>
</dbReference>
<dbReference type="InterPro" id="IPR013656">
    <property type="entry name" value="PAS_4"/>
</dbReference>
<dbReference type="SMART" id="SM00267">
    <property type="entry name" value="GGDEF"/>
    <property type="match status" value="1"/>
</dbReference>
<dbReference type="PROSITE" id="PS50885">
    <property type="entry name" value="HAMP"/>
    <property type="match status" value="1"/>
</dbReference>
<feature type="transmembrane region" description="Helical" evidence="2">
    <location>
        <begin position="291"/>
        <end position="311"/>
    </location>
</feature>